<sequence>MELNKLNSPIKGVKFVTNYLDKGRQYNQINILGNVGAYDINKSYSDIGYSYYPITFSEFNYLKSNQELFESPNIEKLEVKMMINEDDNNRRKRFHCDIL</sequence>
<keyword evidence="2" id="KW-1185">Reference proteome</keyword>
<protein>
    <submittedName>
        <fullName evidence="1">Uncharacterized protein</fullName>
    </submittedName>
</protein>
<accession>A0A2D0LDU6</accession>
<reference evidence="1 2" key="1">
    <citation type="journal article" date="2017" name="Nat. Microbiol.">
        <title>Natural product diversity associated with the nematode symbionts Photorhabdus and Xenorhabdus.</title>
        <authorList>
            <person name="Tobias N.J."/>
            <person name="Wolff H."/>
            <person name="Djahanschiri B."/>
            <person name="Grundmann F."/>
            <person name="Kronenwerth M."/>
            <person name="Shi Y.M."/>
            <person name="Simonyi S."/>
            <person name="Grun P."/>
            <person name="Shapiro-Ilan D."/>
            <person name="Pidot S.J."/>
            <person name="Stinear T.P."/>
            <person name="Ebersberger I."/>
            <person name="Bode H.B."/>
        </authorList>
    </citation>
    <scope>NUCLEOTIDE SEQUENCE [LARGE SCALE GENOMIC DNA]</scope>
    <source>
        <strain evidence="1 2">DSM 17907</strain>
    </source>
</reference>
<evidence type="ECO:0000313" key="1">
    <source>
        <dbReference type="EMBL" id="PHM73886.1"/>
    </source>
</evidence>
<dbReference type="AlphaFoldDB" id="A0A2D0LDU6"/>
<evidence type="ECO:0000313" key="2">
    <source>
        <dbReference type="Proteomes" id="UP000221101"/>
    </source>
</evidence>
<proteinExistence type="predicted"/>
<dbReference type="EMBL" id="NJCX01000008">
    <property type="protein sequence ID" value="PHM73886.1"/>
    <property type="molecule type" value="Genomic_DNA"/>
</dbReference>
<organism evidence="1 2">
    <name type="scientific">Xenorhabdus kozodoii</name>
    <dbReference type="NCBI Taxonomy" id="351676"/>
    <lineage>
        <taxon>Bacteria</taxon>
        <taxon>Pseudomonadati</taxon>
        <taxon>Pseudomonadota</taxon>
        <taxon>Gammaproteobacteria</taxon>
        <taxon>Enterobacterales</taxon>
        <taxon>Morganellaceae</taxon>
        <taxon>Xenorhabdus</taxon>
    </lineage>
</organism>
<comment type="caution">
    <text evidence="1">The sequence shown here is derived from an EMBL/GenBank/DDBJ whole genome shotgun (WGS) entry which is preliminary data.</text>
</comment>
<gene>
    <name evidence="1" type="ORF">Xkoz_01396</name>
</gene>
<dbReference type="Proteomes" id="UP000221101">
    <property type="component" value="Unassembled WGS sequence"/>
</dbReference>
<name>A0A2D0LDU6_9GAMM</name>